<dbReference type="InterPro" id="IPR016181">
    <property type="entry name" value="Acyl_CoA_acyltransferase"/>
</dbReference>
<reference evidence="2 3" key="1">
    <citation type="submission" date="2013-07" db="EMBL/GenBank/DDBJ databases">
        <title>Comparative Genomic and Metabolomic Analysis of Twelve Strains of Pseudoalteromonas luteoviolacea.</title>
        <authorList>
            <person name="Vynne N.G."/>
            <person name="Mansson M."/>
            <person name="Gram L."/>
        </authorList>
    </citation>
    <scope>NUCLEOTIDE SEQUENCE [LARGE SCALE GENOMIC DNA]</scope>
    <source>
        <strain evidence="2 3">S4060-1</strain>
    </source>
</reference>
<dbReference type="SUPFAM" id="SSF55729">
    <property type="entry name" value="Acyl-CoA N-acyltransferases (Nat)"/>
    <property type="match status" value="1"/>
</dbReference>
<proteinExistence type="predicted"/>
<gene>
    <name evidence="2" type="ORF">N478_18925</name>
</gene>
<dbReference type="GO" id="GO:0016747">
    <property type="term" value="F:acyltransferase activity, transferring groups other than amino-acyl groups"/>
    <property type="evidence" value="ECO:0007669"/>
    <property type="project" value="InterPro"/>
</dbReference>
<comment type="caution">
    <text evidence="2">The sequence shown here is derived from an EMBL/GenBank/DDBJ whole genome shotgun (WGS) entry which is preliminary data.</text>
</comment>
<dbReference type="PANTHER" id="PTHR43792">
    <property type="entry name" value="GNAT FAMILY, PUTATIVE (AFU_ORTHOLOGUE AFUA_3G00765)-RELATED-RELATED"/>
    <property type="match status" value="1"/>
</dbReference>
<evidence type="ECO:0000259" key="1">
    <source>
        <dbReference type="PROSITE" id="PS51186"/>
    </source>
</evidence>
<dbReference type="EMBL" id="AUXX01000016">
    <property type="protein sequence ID" value="KZN66902.1"/>
    <property type="molecule type" value="Genomic_DNA"/>
</dbReference>
<dbReference type="Gene3D" id="3.40.630.30">
    <property type="match status" value="1"/>
</dbReference>
<accession>A0A161YVX4</accession>
<dbReference type="RefSeq" id="WP_063381223.1">
    <property type="nucleotide sequence ID" value="NZ_AUXX01000016.1"/>
</dbReference>
<sequence>MKPVLKEPVELKTKRLRLRQWRESDKVAFATMNANAEVMRYFPSPLSRQQSDALVDKIAQLMEENGYGFWALVRDNAGMTEPSDAVSEEFIGFVGLHWQTQVNPEQPFMEIGWRLAREYWGQGYAFEAALAALQFAFEVLNLSEVYAFTALPNTPSQKLMTRLGMKNCERDFLHPNLPTGHPLQAHCLYRVTPEELRFFMRFNGDDK</sequence>
<dbReference type="InterPro" id="IPR051531">
    <property type="entry name" value="N-acetyltransferase"/>
</dbReference>
<dbReference type="AlphaFoldDB" id="A0A161YVX4"/>
<protein>
    <recommendedName>
        <fullName evidence="1">N-acetyltransferase domain-containing protein</fullName>
    </recommendedName>
</protein>
<dbReference type="PANTHER" id="PTHR43792:SF1">
    <property type="entry name" value="N-ACETYLTRANSFERASE DOMAIN-CONTAINING PROTEIN"/>
    <property type="match status" value="1"/>
</dbReference>
<name>A0A161YVX4_9GAMM</name>
<dbReference type="Proteomes" id="UP000076661">
    <property type="component" value="Unassembled WGS sequence"/>
</dbReference>
<feature type="domain" description="N-acetyltransferase" evidence="1">
    <location>
        <begin position="41"/>
        <end position="184"/>
    </location>
</feature>
<dbReference type="Pfam" id="PF13302">
    <property type="entry name" value="Acetyltransf_3"/>
    <property type="match status" value="1"/>
</dbReference>
<organism evidence="2 3">
    <name type="scientific">Pseudoalteromonas luteoviolacea S4060-1</name>
    <dbReference type="NCBI Taxonomy" id="1365257"/>
    <lineage>
        <taxon>Bacteria</taxon>
        <taxon>Pseudomonadati</taxon>
        <taxon>Pseudomonadota</taxon>
        <taxon>Gammaproteobacteria</taxon>
        <taxon>Alteromonadales</taxon>
        <taxon>Pseudoalteromonadaceae</taxon>
        <taxon>Pseudoalteromonas</taxon>
    </lineage>
</organism>
<evidence type="ECO:0000313" key="2">
    <source>
        <dbReference type="EMBL" id="KZN66902.1"/>
    </source>
</evidence>
<dbReference type="InterPro" id="IPR000182">
    <property type="entry name" value="GNAT_dom"/>
</dbReference>
<dbReference type="PROSITE" id="PS51186">
    <property type="entry name" value="GNAT"/>
    <property type="match status" value="1"/>
</dbReference>
<dbReference type="PATRIC" id="fig|1365257.3.peg.2479"/>
<evidence type="ECO:0000313" key="3">
    <source>
        <dbReference type="Proteomes" id="UP000076661"/>
    </source>
</evidence>